<name>A0A443YX98_9SPHI</name>
<comment type="caution">
    <text evidence="2">The sequence shown here is derived from an EMBL/GenBank/DDBJ whole genome shotgun (WGS) entry which is preliminary data.</text>
</comment>
<gene>
    <name evidence="2" type="ORF">DPV69_09565</name>
</gene>
<feature type="domain" description="Spore protein YkvP/CgeB glycosyl transferase-like" evidence="1">
    <location>
        <begin position="259"/>
        <end position="346"/>
    </location>
</feature>
<dbReference type="AlphaFoldDB" id="A0A443YX98"/>
<dbReference type="Proteomes" id="UP000284120">
    <property type="component" value="Unassembled WGS sequence"/>
</dbReference>
<keyword evidence="2" id="KW-0808">Transferase</keyword>
<proteinExistence type="predicted"/>
<evidence type="ECO:0000313" key="3">
    <source>
        <dbReference type="Proteomes" id="UP000284120"/>
    </source>
</evidence>
<keyword evidence="3" id="KW-1185">Reference proteome</keyword>
<reference evidence="2 3" key="1">
    <citation type="submission" date="2018-06" db="EMBL/GenBank/DDBJ databases">
        <title>Pedobacter endophyticus sp. nov., an endophytic bacterium isolated from a leaf of Triticum aestivum.</title>
        <authorList>
            <person name="Zhang L."/>
        </authorList>
    </citation>
    <scope>NUCLEOTIDE SEQUENCE [LARGE SCALE GENOMIC DNA]</scope>
    <source>
        <strain evidence="2 3">CM134L-2</strain>
    </source>
</reference>
<dbReference type="OrthoDB" id="783678at2"/>
<sequence>MTFFLSFFQSKKEHPIPAYSFWEYYIKNGIEEAGYDWIEDKFIDWAEGLIYDEDSIELANWKAIVWERAISYIKKSRPSVFLSYLYPKQIDIQAIKEIQKLGIPCVNFFCDHVRDFKSLPKEFYVFDLNWVPEVEGLNLYKKNKLNYIHLPMPMWVDPKFRFIENTFNNDVTFIGSRDIQRTLLFNKLLNDNKNESIKIYGKGWFKNDLHVNNFPKRKNLGEKIKNQAKSLVKNGLKPYLRSLSQRNLNILPSLEVQKNIYGTVSFEEYIKITKSSCITLGINRYPNINFPLHKPHTYSRLRDIEAPMLGACYLTEKAEDLNYFYPHNKILVYENIDELNEKISEIRGYRNNERFNYIKNIQDISINELSIPCSIYKLKSKL</sequence>
<evidence type="ECO:0000313" key="2">
    <source>
        <dbReference type="EMBL" id="RWU08606.1"/>
    </source>
</evidence>
<dbReference type="GO" id="GO:0016740">
    <property type="term" value="F:transferase activity"/>
    <property type="evidence" value="ECO:0007669"/>
    <property type="project" value="UniProtKB-KW"/>
</dbReference>
<dbReference type="EMBL" id="SAYW01000002">
    <property type="protein sequence ID" value="RWU08606.1"/>
    <property type="molecule type" value="Genomic_DNA"/>
</dbReference>
<dbReference type="RefSeq" id="WP_113647120.1">
    <property type="nucleotide sequence ID" value="NZ_QMHN01000002.1"/>
</dbReference>
<organism evidence="2 3">
    <name type="scientific">Pedobacter chitinilyticus</name>
    <dbReference type="NCBI Taxonomy" id="2233776"/>
    <lineage>
        <taxon>Bacteria</taxon>
        <taxon>Pseudomonadati</taxon>
        <taxon>Bacteroidota</taxon>
        <taxon>Sphingobacteriia</taxon>
        <taxon>Sphingobacteriales</taxon>
        <taxon>Sphingobacteriaceae</taxon>
        <taxon>Pedobacter</taxon>
    </lineage>
</organism>
<accession>A0A443YX98</accession>
<protein>
    <submittedName>
        <fullName evidence="2">Glycosyltransferase family 1 protein</fullName>
    </submittedName>
</protein>
<evidence type="ECO:0000259" key="1">
    <source>
        <dbReference type="Pfam" id="PF13524"/>
    </source>
</evidence>
<dbReference type="InterPro" id="IPR055259">
    <property type="entry name" value="YkvP/CgeB_Glyco_trans-like"/>
</dbReference>
<dbReference type="Pfam" id="PF13524">
    <property type="entry name" value="Glyco_trans_1_2"/>
    <property type="match status" value="1"/>
</dbReference>